<dbReference type="RefSeq" id="WP_068762751.1">
    <property type="nucleotide sequence ID" value="NZ_LXIE01000045.1"/>
</dbReference>
<evidence type="ECO:0000313" key="3">
    <source>
        <dbReference type="Proteomes" id="UP000077552"/>
    </source>
</evidence>
<reference evidence="2 3" key="1">
    <citation type="submission" date="2016-05" db="EMBL/GenBank/DDBJ databases">
        <title>Genome sequencing of Vitellibacter soesokkakensis RSSK-12.</title>
        <authorList>
            <person name="Thevarajoo S."/>
            <person name="Selvaratnam C."/>
            <person name="Goh K.M."/>
            <person name="Chan K.-G."/>
            <person name="Chong C.S."/>
        </authorList>
    </citation>
    <scope>NUCLEOTIDE SEQUENCE [LARGE SCALE GENOMIC DNA]</scope>
    <source>
        <strain evidence="2 3">RSSK-12</strain>
    </source>
</reference>
<dbReference type="PANTHER" id="PTHR34818">
    <property type="entry name" value="PROTEIN BLI-3"/>
    <property type="match status" value="1"/>
</dbReference>
<dbReference type="OrthoDB" id="1432662at2"/>
<dbReference type="AlphaFoldDB" id="A0A1A9LB60"/>
<feature type="domain" description="General stress protein FMN-binding split barrel" evidence="1">
    <location>
        <begin position="10"/>
        <end position="157"/>
    </location>
</feature>
<name>A0A1A9LB60_9FLAO</name>
<proteinExistence type="predicted"/>
<dbReference type="SUPFAM" id="SSF50475">
    <property type="entry name" value="FMN-binding split barrel"/>
    <property type="match status" value="1"/>
</dbReference>
<dbReference type="InterPro" id="IPR052917">
    <property type="entry name" value="Stress-Dev_Protein"/>
</dbReference>
<evidence type="ECO:0000259" key="1">
    <source>
        <dbReference type="Pfam" id="PF16242"/>
    </source>
</evidence>
<dbReference type="Gene3D" id="2.30.110.10">
    <property type="entry name" value="Electron Transport, Fmn-binding Protein, Chain A"/>
    <property type="match status" value="1"/>
</dbReference>
<gene>
    <name evidence="2" type="ORF">A7A78_05815</name>
</gene>
<accession>A0A1A9LB60</accession>
<dbReference type="InterPro" id="IPR012349">
    <property type="entry name" value="Split_barrel_FMN-bd"/>
</dbReference>
<dbReference type="PANTHER" id="PTHR34818:SF1">
    <property type="entry name" value="PROTEIN BLI-3"/>
    <property type="match status" value="1"/>
</dbReference>
<organism evidence="2 3">
    <name type="scientific">Aequorivita soesokkakensis</name>
    <dbReference type="NCBI Taxonomy" id="1385699"/>
    <lineage>
        <taxon>Bacteria</taxon>
        <taxon>Pseudomonadati</taxon>
        <taxon>Bacteroidota</taxon>
        <taxon>Flavobacteriia</taxon>
        <taxon>Flavobacteriales</taxon>
        <taxon>Flavobacteriaceae</taxon>
        <taxon>Aequorivita</taxon>
    </lineage>
</organism>
<comment type="caution">
    <text evidence="2">The sequence shown here is derived from an EMBL/GenBank/DDBJ whole genome shotgun (WGS) entry which is preliminary data.</text>
</comment>
<evidence type="ECO:0000313" key="2">
    <source>
        <dbReference type="EMBL" id="OAD90433.1"/>
    </source>
</evidence>
<sequence>MSTKNLTNEDAKKKIKELAEGIDFTMMATNLKQQPFHVVPMSTKEVDDAGNIWFLSNKNSEHNKNIERENRTQLIYADKGNFEFLSVYGRATISTDRNRIKELYGSGDDAWFDGVDDPNITAIKIQPDDAHYWDTKNGKVISLLKMAKGAITGNEPDLGEHGDLKV</sequence>
<keyword evidence="3" id="KW-1185">Reference proteome</keyword>
<dbReference type="InterPro" id="IPR038725">
    <property type="entry name" value="YdaG_split_barrel_FMN-bd"/>
</dbReference>
<dbReference type="Pfam" id="PF16242">
    <property type="entry name" value="Pyrid_ox_like"/>
    <property type="match status" value="1"/>
</dbReference>
<dbReference type="Proteomes" id="UP000077552">
    <property type="component" value="Unassembled WGS sequence"/>
</dbReference>
<protein>
    <submittedName>
        <fullName evidence="2">General stress protein</fullName>
    </submittedName>
</protein>
<dbReference type="EMBL" id="LXIE01000045">
    <property type="protein sequence ID" value="OAD90433.1"/>
    <property type="molecule type" value="Genomic_DNA"/>
</dbReference>
<dbReference type="STRING" id="1385699.A7A78_05815"/>